<protein>
    <submittedName>
        <fullName evidence="9">Major Facilitator Superfamily protein</fullName>
    </submittedName>
</protein>
<dbReference type="AlphaFoldDB" id="A0A1T4SL63"/>
<feature type="transmembrane region" description="Helical" evidence="7">
    <location>
        <begin position="200"/>
        <end position="218"/>
    </location>
</feature>
<dbReference type="EMBL" id="FUWJ01000008">
    <property type="protein sequence ID" value="SKA28937.1"/>
    <property type="molecule type" value="Genomic_DNA"/>
</dbReference>
<keyword evidence="3" id="KW-1003">Cell membrane</keyword>
<evidence type="ECO:0000259" key="8">
    <source>
        <dbReference type="PROSITE" id="PS50850"/>
    </source>
</evidence>
<name>A0A1T4SL63_9HYPH</name>
<proteinExistence type="predicted"/>
<feature type="transmembrane region" description="Helical" evidence="7">
    <location>
        <begin position="138"/>
        <end position="161"/>
    </location>
</feature>
<feature type="transmembrane region" description="Helical" evidence="7">
    <location>
        <begin position="306"/>
        <end position="325"/>
    </location>
</feature>
<keyword evidence="10" id="KW-1185">Reference proteome</keyword>
<feature type="transmembrane region" description="Helical" evidence="7">
    <location>
        <begin position="167"/>
        <end position="188"/>
    </location>
</feature>
<dbReference type="InterPro" id="IPR020846">
    <property type="entry name" value="MFS_dom"/>
</dbReference>
<evidence type="ECO:0000256" key="4">
    <source>
        <dbReference type="ARBA" id="ARBA00022692"/>
    </source>
</evidence>
<dbReference type="Gene3D" id="1.20.1720.10">
    <property type="entry name" value="Multidrug resistance protein D"/>
    <property type="match status" value="1"/>
</dbReference>
<evidence type="ECO:0000313" key="9">
    <source>
        <dbReference type="EMBL" id="SKA28937.1"/>
    </source>
</evidence>
<keyword evidence="2" id="KW-0813">Transport</keyword>
<dbReference type="STRING" id="225324.SAMN02745126_04845"/>
<evidence type="ECO:0000256" key="7">
    <source>
        <dbReference type="SAM" id="Phobius"/>
    </source>
</evidence>
<dbReference type="Proteomes" id="UP000190092">
    <property type="component" value="Unassembled WGS sequence"/>
</dbReference>
<comment type="subcellular location">
    <subcellularLocation>
        <location evidence="1">Cell membrane</location>
        <topology evidence="1">Multi-pass membrane protein</topology>
    </subcellularLocation>
</comment>
<keyword evidence="6 7" id="KW-0472">Membrane</keyword>
<dbReference type="PROSITE" id="PS50850">
    <property type="entry name" value="MFS"/>
    <property type="match status" value="1"/>
</dbReference>
<dbReference type="PANTHER" id="PTHR42718:SF46">
    <property type="entry name" value="BLR6921 PROTEIN"/>
    <property type="match status" value="1"/>
</dbReference>
<gene>
    <name evidence="9" type="ORF">SAMN02745126_04845</name>
</gene>
<dbReference type="Gene3D" id="1.20.1250.20">
    <property type="entry name" value="MFS general substrate transporter like domains"/>
    <property type="match status" value="1"/>
</dbReference>
<feature type="transmembrane region" description="Helical" evidence="7">
    <location>
        <begin position="332"/>
        <end position="351"/>
    </location>
</feature>
<dbReference type="RefSeq" id="WP_085936583.1">
    <property type="nucleotide sequence ID" value="NZ_FUWJ01000008.1"/>
</dbReference>
<evidence type="ECO:0000256" key="2">
    <source>
        <dbReference type="ARBA" id="ARBA00022448"/>
    </source>
</evidence>
<dbReference type="OrthoDB" id="9807274at2"/>
<dbReference type="GO" id="GO:0022857">
    <property type="term" value="F:transmembrane transporter activity"/>
    <property type="evidence" value="ECO:0007669"/>
    <property type="project" value="InterPro"/>
</dbReference>
<evidence type="ECO:0000313" key="10">
    <source>
        <dbReference type="Proteomes" id="UP000190092"/>
    </source>
</evidence>
<dbReference type="InterPro" id="IPR011701">
    <property type="entry name" value="MFS"/>
</dbReference>
<organism evidence="9 10">
    <name type="scientific">Enhydrobacter aerosaccus</name>
    <dbReference type="NCBI Taxonomy" id="225324"/>
    <lineage>
        <taxon>Bacteria</taxon>
        <taxon>Pseudomonadati</taxon>
        <taxon>Pseudomonadota</taxon>
        <taxon>Alphaproteobacteria</taxon>
        <taxon>Hyphomicrobiales</taxon>
        <taxon>Enhydrobacter</taxon>
    </lineage>
</organism>
<dbReference type="Pfam" id="PF07690">
    <property type="entry name" value="MFS_1"/>
    <property type="match status" value="1"/>
</dbReference>
<dbReference type="PANTHER" id="PTHR42718">
    <property type="entry name" value="MAJOR FACILITATOR SUPERFAMILY MULTIDRUG TRANSPORTER MFSC"/>
    <property type="match status" value="1"/>
</dbReference>
<feature type="transmembrane region" description="Helical" evidence="7">
    <location>
        <begin position="480"/>
        <end position="500"/>
    </location>
</feature>
<feature type="transmembrane region" description="Helical" evidence="7">
    <location>
        <begin position="357"/>
        <end position="383"/>
    </location>
</feature>
<keyword evidence="5 7" id="KW-1133">Transmembrane helix</keyword>
<reference evidence="10" key="1">
    <citation type="submission" date="2017-02" db="EMBL/GenBank/DDBJ databases">
        <authorList>
            <person name="Varghese N."/>
            <person name="Submissions S."/>
        </authorList>
    </citation>
    <scope>NUCLEOTIDE SEQUENCE [LARGE SCALE GENOMIC DNA]</scope>
    <source>
        <strain evidence="10">ATCC 27094</strain>
    </source>
</reference>
<keyword evidence="4 7" id="KW-0812">Transmembrane</keyword>
<feature type="transmembrane region" description="Helical" evidence="7">
    <location>
        <begin position="48"/>
        <end position="67"/>
    </location>
</feature>
<evidence type="ECO:0000256" key="3">
    <source>
        <dbReference type="ARBA" id="ARBA00022475"/>
    </source>
</evidence>
<feature type="transmembrane region" description="Helical" evidence="7">
    <location>
        <begin position="404"/>
        <end position="421"/>
    </location>
</feature>
<feature type="transmembrane region" description="Helical" evidence="7">
    <location>
        <begin position="79"/>
        <end position="98"/>
    </location>
</feature>
<evidence type="ECO:0000256" key="5">
    <source>
        <dbReference type="ARBA" id="ARBA00022989"/>
    </source>
</evidence>
<dbReference type="InterPro" id="IPR036259">
    <property type="entry name" value="MFS_trans_sf"/>
</dbReference>
<dbReference type="SUPFAM" id="SSF103473">
    <property type="entry name" value="MFS general substrate transporter"/>
    <property type="match status" value="1"/>
</dbReference>
<feature type="transmembrane region" description="Helical" evidence="7">
    <location>
        <begin position="104"/>
        <end position="126"/>
    </location>
</feature>
<evidence type="ECO:0000256" key="1">
    <source>
        <dbReference type="ARBA" id="ARBA00004651"/>
    </source>
</evidence>
<evidence type="ECO:0000256" key="6">
    <source>
        <dbReference type="ARBA" id="ARBA00023136"/>
    </source>
</evidence>
<feature type="domain" description="Major facilitator superfamily (MFS) profile" evidence="8">
    <location>
        <begin position="13"/>
        <end position="504"/>
    </location>
</feature>
<sequence>MNDIARKSAAGAALLALVGASLPMNLDPAIHNIAVVGAGNALHMTGTERSLVASLGTLCTAATILATGSLGDRFGRKKVMLLGLLVTLAGGVLAALAQNPLVFALGRAVSGVGFAASFGLSFALLRTIASDPEDLARIVAKWLALQTFAIVILCVAGGYLAGISWRAAYLVGPLVGMMALVWCLKVVPEAKDPDAGRFDGLGLVLVALGLVSALYAVSNAASSGWGSTKVMAPLLAGLVLLAAFGVWEWRSANPAFPIRSFTDPELMVGALSGIGFNVGNAVLAIQLSLLWQYVYRYKPIEVSLGQLPFIVACIAAASWAGRLVAKGVSMRLLAPAGLLAMAVALAAMAFAGSATPYGMFIVPLLAAGTGLMLTQAPTANVFVSKPPPALVGAVGSSRTAFGQFGFAFGLALSSSLLYGLFNPTLRQRLEEAGAPPGEQAQAIGILQSYVQTGNTDNFNPDIVHQVIASGTEAYLSSYRATMLIMAALVAVIAVLCLWILPRRTAKA</sequence>
<accession>A0A1T4SL63</accession>
<dbReference type="GO" id="GO:0005886">
    <property type="term" value="C:plasma membrane"/>
    <property type="evidence" value="ECO:0007669"/>
    <property type="project" value="UniProtKB-SubCell"/>
</dbReference>
<feature type="transmembrane region" description="Helical" evidence="7">
    <location>
        <begin position="268"/>
        <end position="294"/>
    </location>
</feature>
<feature type="transmembrane region" description="Helical" evidence="7">
    <location>
        <begin position="230"/>
        <end position="247"/>
    </location>
</feature>